<dbReference type="AlphaFoldDB" id="A0AAD8Y737"/>
<protein>
    <submittedName>
        <fullName evidence="8">AP2/ERF family transcription factor</fullName>
    </submittedName>
</protein>
<proteinExistence type="predicted"/>
<dbReference type="GO" id="GO:0003700">
    <property type="term" value="F:DNA-binding transcription factor activity"/>
    <property type="evidence" value="ECO:0007669"/>
    <property type="project" value="InterPro"/>
</dbReference>
<sequence length="449" mass="49069">MVTRSVILVTPSEAAAFAATSTLSSSSSAADSIINNAPAEQNSTELQTNLFNYPSCSKRAQHTSPGGLVQLCRHKGCFHAVDFEKRGGGLCCVHQKGPTDGEQSDSKDSEDDGKIRGVASDEGLCDRHSTHHGNNYGLGDEVGKKRALTSGDSIGGNTTKKCKKVDAFIIDLTDVPPQPPISKSAGHIKEGASKYTGVSFDKRIMGTNKWQAKIRIDGKQRHIGRYENEEEAAVDYARAVFKYTGQGESDNAREQNSFIIDLSDVPPQPPVPKSEVQIKEGASKYAGVSFYKQTNTWYARIMIEGKNRHIGRYENEEEAAVDYARAVFKFKGQGALDNAREQNSFIIDLSDVPPQFPISKSAGHIKEGASKYKGISFNKQTSKWHAQIMIAGKSRFIGSYENEGEAAVDYARAVFTYKGQGRWARSHDQLGGAAICGNKTKKRQRNAMI</sequence>
<evidence type="ECO:0000256" key="3">
    <source>
        <dbReference type="ARBA" id="ARBA00023125"/>
    </source>
</evidence>
<keyword evidence="3" id="KW-0238">DNA-binding</keyword>
<dbReference type="SUPFAM" id="SSF54171">
    <property type="entry name" value="DNA-binding domain"/>
    <property type="match status" value="3"/>
</dbReference>
<name>A0AAD8Y737_9STRA</name>
<dbReference type="Proteomes" id="UP001224775">
    <property type="component" value="Unassembled WGS sequence"/>
</dbReference>
<feature type="compositionally biased region" description="Basic and acidic residues" evidence="6">
    <location>
        <begin position="104"/>
        <end position="115"/>
    </location>
</feature>
<keyword evidence="2" id="KW-0805">Transcription regulation</keyword>
<dbReference type="GO" id="GO:0003677">
    <property type="term" value="F:DNA binding"/>
    <property type="evidence" value="ECO:0007669"/>
    <property type="project" value="UniProtKB-KW"/>
</dbReference>
<dbReference type="PROSITE" id="PS51032">
    <property type="entry name" value="AP2_ERF"/>
    <property type="match status" value="3"/>
</dbReference>
<evidence type="ECO:0000256" key="2">
    <source>
        <dbReference type="ARBA" id="ARBA00023015"/>
    </source>
</evidence>
<keyword evidence="5" id="KW-0539">Nucleus</keyword>
<dbReference type="EMBL" id="JATAAI010000017">
    <property type="protein sequence ID" value="KAK1739921.1"/>
    <property type="molecule type" value="Genomic_DNA"/>
</dbReference>
<keyword evidence="9" id="KW-1185">Reference proteome</keyword>
<feature type="domain" description="AP2/ERF" evidence="7">
    <location>
        <begin position="371"/>
        <end position="428"/>
    </location>
</feature>
<accession>A0AAD8Y737</accession>
<feature type="domain" description="AP2/ERF" evidence="7">
    <location>
        <begin position="284"/>
        <end position="340"/>
    </location>
</feature>
<feature type="domain" description="AP2/ERF" evidence="7">
    <location>
        <begin position="194"/>
        <end position="253"/>
    </location>
</feature>
<evidence type="ECO:0000256" key="4">
    <source>
        <dbReference type="ARBA" id="ARBA00023163"/>
    </source>
</evidence>
<comment type="caution">
    <text evidence="8">The sequence shown here is derived from an EMBL/GenBank/DDBJ whole genome shotgun (WGS) entry which is preliminary data.</text>
</comment>
<reference evidence="8" key="1">
    <citation type="submission" date="2023-06" db="EMBL/GenBank/DDBJ databases">
        <title>Survivors Of The Sea: Transcriptome response of Skeletonema marinoi to long-term dormancy.</title>
        <authorList>
            <person name="Pinder M.I.M."/>
            <person name="Kourtchenko O."/>
            <person name="Robertson E.K."/>
            <person name="Larsson T."/>
            <person name="Maumus F."/>
            <person name="Osuna-Cruz C.M."/>
            <person name="Vancaester E."/>
            <person name="Stenow R."/>
            <person name="Vandepoele K."/>
            <person name="Ploug H."/>
            <person name="Bruchert V."/>
            <person name="Godhe A."/>
            <person name="Topel M."/>
        </authorList>
    </citation>
    <scope>NUCLEOTIDE SEQUENCE</scope>
    <source>
        <strain evidence="8">R05AC</strain>
    </source>
</reference>
<evidence type="ECO:0000313" key="9">
    <source>
        <dbReference type="Proteomes" id="UP001224775"/>
    </source>
</evidence>
<evidence type="ECO:0000256" key="5">
    <source>
        <dbReference type="ARBA" id="ARBA00023242"/>
    </source>
</evidence>
<evidence type="ECO:0000256" key="1">
    <source>
        <dbReference type="ARBA" id="ARBA00004123"/>
    </source>
</evidence>
<dbReference type="PANTHER" id="PTHR32467:SF90">
    <property type="entry name" value="AP2-LIKE ETHYLENE-RESPONSIVE TRANSCRIPTION FACTOR AIL1"/>
    <property type="match status" value="1"/>
</dbReference>
<feature type="region of interest" description="Disordered" evidence="6">
    <location>
        <begin position="96"/>
        <end position="142"/>
    </location>
</feature>
<gene>
    <name evidence="8" type="ORF">QTG54_009680</name>
</gene>
<dbReference type="Gene3D" id="3.30.730.10">
    <property type="entry name" value="AP2/ERF domain"/>
    <property type="match status" value="3"/>
</dbReference>
<dbReference type="InterPro" id="IPR001471">
    <property type="entry name" value="AP2/ERF_dom"/>
</dbReference>
<evidence type="ECO:0000256" key="6">
    <source>
        <dbReference type="SAM" id="MobiDB-lite"/>
    </source>
</evidence>
<comment type="subcellular location">
    <subcellularLocation>
        <location evidence="1">Nucleus</location>
    </subcellularLocation>
</comment>
<dbReference type="InterPro" id="IPR016177">
    <property type="entry name" value="DNA-bd_dom_sf"/>
</dbReference>
<organism evidence="8 9">
    <name type="scientific">Skeletonema marinoi</name>
    <dbReference type="NCBI Taxonomy" id="267567"/>
    <lineage>
        <taxon>Eukaryota</taxon>
        <taxon>Sar</taxon>
        <taxon>Stramenopiles</taxon>
        <taxon>Ochrophyta</taxon>
        <taxon>Bacillariophyta</taxon>
        <taxon>Coscinodiscophyceae</taxon>
        <taxon>Thalassiosirophycidae</taxon>
        <taxon>Thalassiosirales</taxon>
        <taxon>Skeletonemataceae</taxon>
        <taxon>Skeletonema</taxon>
        <taxon>Skeletonema marinoi-dohrnii complex</taxon>
    </lineage>
</organism>
<evidence type="ECO:0000313" key="8">
    <source>
        <dbReference type="EMBL" id="KAK1739921.1"/>
    </source>
</evidence>
<dbReference type="GO" id="GO:0005634">
    <property type="term" value="C:nucleus"/>
    <property type="evidence" value="ECO:0007669"/>
    <property type="project" value="UniProtKB-SubCell"/>
</dbReference>
<dbReference type="PANTHER" id="PTHR32467">
    <property type="entry name" value="AP2-LIKE ETHYLENE-RESPONSIVE TRANSCRIPTION FACTOR"/>
    <property type="match status" value="1"/>
</dbReference>
<evidence type="ECO:0000259" key="7">
    <source>
        <dbReference type="PROSITE" id="PS51032"/>
    </source>
</evidence>
<keyword evidence="4" id="KW-0804">Transcription</keyword>
<dbReference type="InterPro" id="IPR036955">
    <property type="entry name" value="AP2/ERF_dom_sf"/>
</dbReference>